<evidence type="ECO:0000313" key="5">
    <source>
        <dbReference type="EMBL" id="WEX81116.1"/>
    </source>
</evidence>
<protein>
    <submittedName>
        <fullName evidence="5">Autoinducer binding domain-containing protein</fullName>
    </submittedName>
</protein>
<keyword evidence="1" id="KW-0805">Transcription regulation</keyword>
<dbReference type="InterPro" id="IPR000792">
    <property type="entry name" value="Tscrpt_reg_LuxR_C"/>
</dbReference>
<dbReference type="Pfam" id="PF03472">
    <property type="entry name" value="Autoind_bind"/>
    <property type="match status" value="1"/>
</dbReference>
<dbReference type="InterPro" id="IPR036388">
    <property type="entry name" value="WH-like_DNA-bd_sf"/>
</dbReference>
<proteinExistence type="predicted"/>
<dbReference type="Pfam" id="PF00196">
    <property type="entry name" value="GerE"/>
    <property type="match status" value="1"/>
</dbReference>
<gene>
    <name evidence="5" type="ORF">PYH38_000478</name>
</gene>
<evidence type="ECO:0000259" key="4">
    <source>
        <dbReference type="PROSITE" id="PS50043"/>
    </source>
</evidence>
<organism evidence="5 6">
    <name type="scientific">Sinorhizobium numidicum</name>
    <dbReference type="NCBI Taxonomy" id="680248"/>
    <lineage>
        <taxon>Bacteria</taxon>
        <taxon>Pseudomonadati</taxon>
        <taxon>Pseudomonadota</taxon>
        <taxon>Alphaproteobacteria</taxon>
        <taxon>Hyphomicrobiales</taxon>
        <taxon>Rhizobiaceae</taxon>
        <taxon>Sinorhizobium/Ensifer group</taxon>
        <taxon>Sinorhizobium</taxon>
    </lineage>
</organism>
<feature type="domain" description="HTH luxR-type" evidence="4">
    <location>
        <begin position="167"/>
        <end position="232"/>
    </location>
</feature>
<evidence type="ECO:0000256" key="1">
    <source>
        <dbReference type="ARBA" id="ARBA00023015"/>
    </source>
</evidence>
<dbReference type="RefSeq" id="WP_280731853.1">
    <property type="nucleotide sequence ID" value="NZ_CP120367.1"/>
</dbReference>
<dbReference type="InterPro" id="IPR036693">
    <property type="entry name" value="TF_LuxR_autoind-bd_dom_sf"/>
</dbReference>
<dbReference type="EMBL" id="CP120370">
    <property type="protein sequence ID" value="WEX81116.1"/>
    <property type="molecule type" value="Genomic_DNA"/>
</dbReference>
<dbReference type="PROSITE" id="PS50043">
    <property type="entry name" value="HTH_LUXR_2"/>
    <property type="match status" value="1"/>
</dbReference>
<dbReference type="Gene3D" id="3.30.450.80">
    <property type="entry name" value="Transcription factor LuxR-like, autoinducer-binding domain"/>
    <property type="match status" value="1"/>
</dbReference>
<reference evidence="5 6" key="1">
    <citation type="submission" date="2023-03" db="EMBL/GenBank/DDBJ databases">
        <authorList>
            <person name="Kaur S."/>
            <person name="Espinosa-Saiz D."/>
            <person name="Velazquez E."/>
            <person name="Menendez E."/>
            <person name="diCenzo G.C."/>
        </authorList>
    </citation>
    <scope>NUCLEOTIDE SEQUENCE [LARGE SCALE GENOMIC DNA]</scope>
    <source>
        <strain evidence="5 6">LMG 27395</strain>
    </source>
</reference>
<dbReference type="SMART" id="SM00421">
    <property type="entry name" value="HTH_LUXR"/>
    <property type="match status" value="1"/>
</dbReference>
<evidence type="ECO:0000256" key="3">
    <source>
        <dbReference type="ARBA" id="ARBA00023163"/>
    </source>
</evidence>
<keyword evidence="3" id="KW-0804">Transcription</keyword>
<evidence type="ECO:0000313" key="6">
    <source>
        <dbReference type="Proteomes" id="UP001235547"/>
    </source>
</evidence>
<dbReference type="SUPFAM" id="SSF75516">
    <property type="entry name" value="Pheromone-binding domain of LuxR-like quorum-sensing transcription factors"/>
    <property type="match status" value="1"/>
</dbReference>
<name>A0ABY8CVV7_9HYPH</name>
<keyword evidence="2" id="KW-0238">DNA-binding</keyword>
<dbReference type="InterPro" id="IPR016032">
    <property type="entry name" value="Sig_transdc_resp-reg_C-effctor"/>
</dbReference>
<dbReference type="SUPFAM" id="SSF46894">
    <property type="entry name" value="C-terminal effector domain of the bipartite response regulators"/>
    <property type="match status" value="1"/>
</dbReference>
<dbReference type="Gene3D" id="1.10.10.10">
    <property type="entry name" value="Winged helix-like DNA-binding domain superfamily/Winged helix DNA-binding domain"/>
    <property type="match status" value="1"/>
</dbReference>
<dbReference type="InterPro" id="IPR005143">
    <property type="entry name" value="TF_LuxR_autoind-bd_dom"/>
</dbReference>
<sequence>MNIWFQKLTNISALARSREMFEEALAELTGELGFDCYAYLNLQPIGTYAVSNYPAEWQDRYFAKKFDELDPIVTIAKSTKRTFTWSSDNSRRNTSKRIRRFYLDAAEFGIRSGITIPVATAFGRMSMLTIASHKPSLSLDRDIDPIMAATAVAQLHAGIEHAEIDATAKSSVNLTAKQALLLKWSAEGKAMRAIATIENMSYFNVNFHLNNARKALDAGTLPQATATATKLKLI</sequence>
<keyword evidence="6" id="KW-1185">Reference proteome</keyword>
<dbReference type="Proteomes" id="UP001235547">
    <property type="component" value="Chromosome 2"/>
</dbReference>
<accession>A0ABY8CVV7</accession>
<evidence type="ECO:0000256" key="2">
    <source>
        <dbReference type="ARBA" id="ARBA00023125"/>
    </source>
</evidence>